<dbReference type="PANTHER" id="PTHR30251:SF4">
    <property type="entry name" value="SLR1668 PROTEIN"/>
    <property type="match status" value="1"/>
</dbReference>
<dbReference type="InterPro" id="IPR013783">
    <property type="entry name" value="Ig-like_fold"/>
</dbReference>
<dbReference type="InterPro" id="IPR050643">
    <property type="entry name" value="Periplasmic_pilus_chap"/>
</dbReference>
<dbReference type="RefSeq" id="WP_188645376.1">
    <property type="nucleotide sequence ID" value="NZ_BMKL01000001.1"/>
</dbReference>
<dbReference type="InterPro" id="IPR016147">
    <property type="entry name" value="Pili_assmbl_chaperone_N"/>
</dbReference>
<dbReference type="EMBL" id="BMKL01000001">
    <property type="protein sequence ID" value="GGE03827.1"/>
    <property type="molecule type" value="Genomic_DNA"/>
</dbReference>
<accession>A0ABQ1SDL3</accession>
<evidence type="ECO:0000259" key="2">
    <source>
        <dbReference type="Pfam" id="PF00345"/>
    </source>
</evidence>
<feature type="chain" id="PRO_5046415825" evidence="1">
    <location>
        <begin position="33"/>
        <end position="248"/>
    </location>
</feature>
<keyword evidence="4" id="KW-1185">Reference proteome</keyword>
<keyword evidence="1" id="KW-0732">Signal</keyword>
<dbReference type="Pfam" id="PF00345">
    <property type="entry name" value="PapD_N"/>
    <property type="match status" value="1"/>
</dbReference>
<protein>
    <submittedName>
        <fullName evidence="3">Fimbrial assembly chaperone</fullName>
    </submittedName>
</protein>
<proteinExistence type="predicted"/>
<dbReference type="InterPro" id="IPR008962">
    <property type="entry name" value="PapD-like_sf"/>
</dbReference>
<dbReference type="PANTHER" id="PTHR30251">
    <property type="entry name" value="PILUS ASSEMBLY CHAPERONE"/>
    <property type="match status" value="1"/>
</dbReference>
<evidence type="ECO:0000313" key="4">
    <source>
        <dbReference type="Proteomes" id="UP000619041"/>
    </source>
</evidence>
<dbReference type="SUPFAM" id="SSF49354">
    <property type="entry name" value="PapD-like"/>
    <property type="match status" value="1"/>
</dbReference>
<name>A0ABQ1SDL3_9SPHN</name>
<evidence type="ECO:0000313" key="3">
    <source>
        <dbReference type="EMBL" id="GGE03827.1"/>
    </source>
</evidence>
<evidence type="ECO:0000256" key="1">
    <source>
        <dbReference type="SAM" id="SignalP"/>
    </source>
</evidence>
<reference evidence="4" key="1">
    <citation type="journal article" date="2019" name="Int. J. Syst. Evol. Microbiol.">
        <title>The Global Catalogue of Microorganisms (GCM) 10K type strain sequencing project: providing services to taxonomists for standard genome sequencing and annotation.</title>
        <authorList>
            <consortium name="The Broad Institute Genomics Platform"/>
            <consortium name="The Broad Institute Genome Sequencing Center for Infectious Disease"/>
            <person name="Wu L."/>
            <person name="Ma J."/>
        </authorList>
    </citation>
    <scope>NUCLEOTIDE SEQUENCE [LARGE SCALE GENOMIC DNA]</scope>
    <source>
        <strain evidence="4">CGMCC 1.15959</strain>
    </source>
</reference>
<organism evidence="3 4">
    <name type="scientific">Tsuneonella deserti</name>
    <dbReference type="NCBI Taxonomy" id="2035528"/>
    <lineage>
        <taxon>Bacteria</taxon>
        <taxon>Pseudomonadati</taxon>
        <taxon>Pseudomonadota</taxon>
        <taxon>Alphaproteobacteria</taxon>
        <taxon>Sphingomonadales</taxon>
        <taxon>Erythrobacteraceae</taxon>
        <taxon>Tsuneonella</taxon>
    </lineage>
</organism>
<feature type="domain" description="Pili assembly chaperone N-terminal" evidence="2">
    <location>
        <begin position="40"/>
        <end position="154"/>
    </location>
</feature>
<sequence>MIRFTKSMRAKAALAVGGSLLFGIVATSPAPATPSEFGAGLAISPLRIEIDDAARGATVMLTNTSSRPLPVQSRLFAWSQASGEDVYVPSSDLTISPSIASIPPGETQIVRVLRNGAASPGEKRYRLIVDQLPDPAAARSGAAEARIRFTVPMFLDRSKAVPAQFEWRIGGDGIELTNTGGATARIMQLEVKTASGTAVPIERNSLRYVLGNSTIAWPVENACSLGPVTVTASVDGRTVDAQPRSTCS</sequence>
<dbReference type="Gene3D" id="2.60.40.10">
    <property type="entry name" value="Immunoglobulins"/>
    <property type="match status" value="1"/>
</dbReference>
<gene>
    <name evidence="3" type="ORF">GCM10011515_24350</name>
</gene>
<feature type="signal peptide" evidence="1">
    <location>
        <begin position="1"/>
        <end position="32"/>
    </location>
</feature>
<comment type="caution">
    <text evidence="3">The sequence shown here is derived from an EMBL/GenBank/DDBJ whole genome shotgun (WGS) entry which is preliminary data.</text>
</comment>
<dbReference type="Proteomes" id="UP000619041">
    <property type="component" value="Unassembled WGS sequence"/>
</dbReference>